<name>A0A223HVP7_THETR</name>
<dbReference type="Gene3D" id="3.50.50.60">
    <property type="entry name" value="FAD/NAD(P)-binding domain"/>
    <property type="match status" value="1"/>
</dbReference>
<evidence type="ECO:0000313" key="6">
    <source>
        <dbReference type="EMBL" id="AST56512.1"/>
    </source>
</evidence>
<keyword evidence="4" id="KW-0408">Iron</keyword>
<evidence type="ECO:0000256" key="2">
    <source>
        <dbReference type="ARBA" id="ARBA00022723"/>
    </source>
</evidence>
<dbReference type="Proteomes" id="UP000214975">
    <property type="component" value="Chromosome"/>
</dbReference>
<accession>A0A223HVP7</accession>
<dbReference type="RefSeq" id="WP_094396746.1">
    <property type="nucleotide sequence ID" value="NZ_CP016893.1"/>
</dbReference>
<dbReference type="InterPro" id="IPR039650">
    <property type="entry name" value="HdrA-like"/>
</dbReference>
<dbReference type="EMBL" id="CP016893">
    <property type="protein sequence ID" value="AST56512.1"/>
    <property type="molecule type" value="Genomic_DNA"/>
</dbReference>
<reference evidence="6 7" key="1">
    <citation type="submission" date="2016-08" db="EMBL/GenBank/DDBJ databases">
        <title>A novel genetic cassette of butanologenic Thermoanaerobacterium thermosaccharolyticum that directly convert cellulose to butanol.</title>
        <authorList>
            <person name="Li T."/>
            <person name="He J."/>
        </authorList>
    </citation>
    <scope>NUCLEOTIDE SEQUENCE [LARGE SCALE GENOMIC DNA]</scope>
    <source>
        <strain evidence="6 7">TG57</strain>
    </source>
</reference>
<keyword evidence="2" id="KW-0479">Metal-binding</keyword>
<keyword evidence="3" id="KW-0560">Oxidoreductase</keyword>
<evidence type="ECO:0000256" key="4">
    <source>
        <dbReference type="ARBA" id="ARBA00023004"/>
    </source>
</evidence>
<dbReference type="GO" id="GO:0016491">
    <property type="term" value="F:oxidoreductase activity"/>
    <property type="evidence" value="ECO:0007669"/>
    <property type="project" value="UniProtKB-KW"/>
</dbReference>
<evidence type="ECO:0000313" key="7">
    <source>
        <dbReference type="Proteomes" id="UP000214975"/>
    </source>
</evidence>
<dbReference type="InterPro" id="IPR036188">
    <property type="entry name" value="FAD/NAD-bd_sf"/>
</dbReference>
<keyword evidence="1" id="KW-0004">4Fe-4S</keyword>
<dbReference type="AlphaFoldDB" id="A0A223HVP7"/>
<keyword evidence="5" id="KW-0411">Iron-sulfur</keyword>
<organism evidence="6 7">
    <name type="scientific">Thermoanaerobacterium thermosaccharolyticum</name>
    <name type="common">Clostridium thermosaccharolyticum</name>
    <dbReference type="NCBI Taxonomy" id="1517"/>
    <lineage>
        <taxon>Bacteria</taxon>
        <taxon>Bacillati</taxon>
        <taxon>Bacillota</taxon>
        <taxon>Clostridia</taxon>
        <taxon>Thermoanaerobacterales</taxon>
        <taxon>Thermoanaerobacteraceae</taxon>
        <taxon>Thermoanaerobacterium</taxon>
    </lineage>
</organism>
<dbReference type="GO" id="GO:0046872">
    <property type="term" value="F:metal ion binding"/>
    <property type="evidence" value="ECO:0007669"/>
    <property type="project" value="UniProtKB-KW"/>
</dbReference>
<protein>
    <submittedName>
        <fullName evidence="6">Fumarate reductase</fullName>
    </submittedName>
</protein>
<dbReference type="PANTHER" id="PTHR43498:SF1">
    <property type="entry name" value="COB--COM HETERODISULFIDE REDUCTASE IRON-SULFUR SUBUNIT A"/>
    <property type="match status" value="1"/>
</dbReference>
<evidence type="ECO:0000256" key="1">
    <source>
        <dbReference type="ARBA" id="ARBA00022485"/>
    </source>
</evidence>
<evidence type="ECO:0000256" key="5">
    <source>
        <dbReference type="ARBA" id="ARBA00023014"/>
    </source>
</evidence>
<dbReference type="SUPFAM" id="SSF51905">
    <property type="entry name" value="FAD/NAD(P)-binding domain"/>
    <property type="match status" value="1"/>
</dbReference>
<sequence>MDYYLYKNNKVPISDEKYDVIIVGGGTAGSIAAIASAREGAKTLIIEKYGFLGGSSTAAQVTPMMHIKINGNPASSIDKEIRKRLMKYGYGAEDRNGNNGWFNPEMMKFVLEEMLLEYNGSILYDTFFLGSIVEDYTIKGVLVQNKSGISAIFGKVIIDCTGDADVAFSAGVPCFIGDEKTGKNQAISLRFMVGNIDLRKLQSFLKDLGQNWGLDYPLIETAMVWNSNFPLESVFKKGLDDKVINYEDGVYFQAFSIPGMPGAMSFNCPEIPAIKDVLNAKEISYSYQKGREMIQRLYKFLKKYIPGFEESYILSVAPMIGVRESRRIKGKYILNIDDYNKRSKFDDAIAKTAYPVDVHGMKTELKILPIQNNEYFEIPFRCLVPLNIKGLLVAGRCISSTFIAQSSIRIQPTCRATGEAAGIAAAYSIQKGIKVSKIEGSEIRKIMRDYGYDI</sequence>
<gene>
    <name evidence="6" type="ORF">Thert_00290</name>
</gene>
<evidence type="ECO:0000256" key="3">
    <source>
        <dbReference type="ARBA" id="ARBA00023002"/>
    </source>
</evidence>
<dbReference type="PANTHER" id="PTHR43498">
    <property type="entry name" value="FERREDOXIN:COB-COM HETERODISULFIDE REDUCTASE SUBUNIT A"/>
    <property type="match status" value="1"/>
</dbReference>
<dbReference type="GO" id="GO:0051539">
    <property type="term" value="F:4 iron, 4 sulfur cluster binding"/>
    <property type="evidence" value="ECO:0007669"/>
    <property type="project" value="UniProtKB-KW"/>
</dbReference>
<proteinExistence type="predicted"/>
<dbReference type="Pfam" id="PF12831">
    <property type="entry name" value="FAD_oxidored"/>
    <property type="match status" value="1"/>
</dbReference>